<dbReference type="EMBL" id="QEAO01000013">
    <property type="protein sequence ID" value="TPX34570.1"/>
    <property type="molecule type" value="Genomic_DNA"/>
</dbReference>
<dbReference type="PANTHER" id="PTHR47915">
    <property type="entry name" value="SI:DKEY-19B23.7"/>
    <property type="match status" value="1"/>
</dbReference>
<dbReference type="InterPro" id="IPR057208">
    <property type="entry name" value="DUF7886"/>
</dbReference>
<dbReference type="RefSeq" id="XP_031025290.1">
    <property type="nucleotide sequence ID" value="XM_031168738.1"/>
</dbReference>
<organism evidence="2 3">
    <name type="scientific">Synchytrium microbalum</name>
    <dbReference type="NCBI Taxonomy" id="1806994"/>
    <lineage>
        <taxon>Eukaryota</taxon>
        <taxon>Fungi</taxon>
        <taxon>Fungi incertae sedis</taxon>
        <taxon>Chytridiomycota</taxon>
        <taxon>Chytridiomycota incertae sedis</taxon>
        <taxon>Chytridiomycetes</taxon>
        <taxon>Synchytriales</taxon>
        <taxon>Synchytriaceae</taxon>
        <taxon>Synchytrium</taxon>
    </lineage>
</organism>
<dbReference type="GeneID" id="42004035"/>
<feature type="domain" description="DUF7886" evidence="1">
    <location>
        <begin position="94"/>
        <end position="234"/>
    </location>
</feature>
<dbReference type="AlphaFoldDB" id="A0A507BZ70"/>
<evidence type="ECO:0000259" key="1">
    <source>
        <dbReference type="Pfam" id="PF25377"/>
    </source>
</evidence>
<dbReference type="OrthoDB" id="239865at2759"/>
<name>A0A507BZ70_9FUNG</name>
<keyword evidence="3" id="KW-1185">Reference proteome</keyword>
<evidence type="ECO:0000313" key="2">
    <source>
        <dbReference type="EMBL" id="TPX34570.1"/>
    </source>
</evidence>
<proteinExistence type="predicted"/>
<gene>
    <name evidence="2" type="ORF">SmJEL517_g02810</name>
</gene>
<protein>
    <recommendedName>
        <fullName evidence="1">DUF7886 domain-containing protein</fullName>
    </recommendedName>
</protein>
<sequence>MSTSPKREPSKLNLLLAEFVQLGCLRGFLYFETYLRGREELLLRVYNAGDSKSRVLSRASSTLDLARTAPREQLSARTRHLLLDFAAGQNPPASPCDRELERDSSKTAFLIACYAKYNRPFVWIRSNQKRLIKVREDQKLESDTPLKLNSTTAWATEDVKLYDLVTEVLSLILIPSPENPFAVDNAYWDTLPVEEAVMATGAMMDFLQRVYYRNPPYSTKVMDDLMILYRKHFEYVEAINRK</sequence>
<evidence type="ECO:0000313" key="3">
    <source>
        <dbReference type="Proteomes" id="UP000319731"/>
    </source>
</evidence>
<dbReference type="Proteomes" id="UP000319731">
    <property type="component" value="Unassembled WGS sequence"/>
</dbReference>
<reference evidence="2 3" key="1">
    <citation type="journal article" date="2019" name="Sci. Rep.">
        <title>Comparative genomics of chytrid fungi reveal insights into the obligate biotrophic and pathogenic lifestyle of Synchytrium endobioticum.</title>
        <authorList>
            <person name="van de Vossenberg B.T.L.H."/>
            <person name="Warris S."/>
            <person name="Nguyen H.D.T."/>
            <person name="van Gent-Pelzer M.P.E."/>
            <person name="Joly D.L."/>
            <person name="van de Geest H.C."/>
            <person name="Bonants P.J.M."/>
            <person name="Smith D.S."/>
            <person name="Levesque C.A."/>
            <person name="van der Lee T.A.J."/>
        </authorList>
    </citation>
    <scope>NUCLEOTIDE SEQUENCE [LARGE SCALE GENOMIC DNA]</scope>
    <source>
        <strain evidence="2 3">JEL517</strain>
    </source>
</reference>
<accession>A0A507BZ70</accession>
<comment type="caution">
    <text evidence="2">The sequence shown here is derived from an EMBL/GenBank/DDBJ whole genome shotgun (WGS) entry which is preliminary data.</text>
</comment>
<dbReference type="Pfam" id="PF25377">
    <property type="entry name" value="DUF7886"/>
    <property type="match status" value="1"/>
</dbReference>
<dbReference type="PANTHER" id="PTHR47915:SF1">
    <property type="entry name" value="SI:DKEY-19B23.7"/>
    <property type="match status" value="1"/>
</dbReference>